<feature type="region of interest" description="Disordered" evidence="1">
    <location>
        <begin position="1"/>
        <end position="68"/>
    </location>
</feature>
<reference evidence="2 3" key="1">
    <citation type="journal article" date="2017" name="Genome Biol. Evol.">
        <title>Phytophthora megakarya and P. palmivora, closely related causal agents of cacao black pod rot, underwent increases in genome sizes and gene numbers by different mechanisms.</title>
        <authorList>
            <person name="Ali S.S."/>
            <person name="Shao J."/>
            <person name="Lary D.J."/>
            <person name="Kronmiller B."/>
            <person name="Shen D."/>
            <person name="Strem M.D."/>
            <person name="Amoako-Attah I."/>
            <person name="Akrofi A.Y."/>
            <person name="Begoude B.A."/>
            <person name="Ten Hoopen G.M."/>
            <person name="Coulibaly K."/>
            <person name="Kebe B.I."/>
            <person name="Melnick R.L."/>
            <person name="Guiltinan M.J."/>
            <person name="Tyler B.M."/>
            <person name="Meinhardt L.W."/>
            <person name="Bailey B.A."/>
        </authorList>
    </citation>
    <scope>NUCLEOTIDE SEQUENCE [LARGE SCALE GENOMIC DNA]</scope>
    <source>
        <strain evidence="3">sbr112.9</strain>
    </source>
</reference>
<keyword evidence="3" id="KW-1185">Reference proteome</keyword>
<gene>
    <name evidence="2" type="ORF">PHPALM_17618</name>
</gene>
<organism evidence="2 3">
    <name type="scientific">Phytophthora palmivora</name>
    <dbReference type="NCBI Taxonomy" id="4796"/>
    <lineage>
        <taxon>Eukaryota</taxon>
        <taxon>Sar</taxon>
        <taxon>Stramenopiles</taxon>
        <taxon>Oomycota</taxon>
        <taxon>Peronosporomycetes</taxon>
        <taxon>Peronosporales</taxon>
        <taxon>Peronosporaceae</taxon>
        <taxon>Phytophthora</taxon>
    </lineage>
</organism>
<evidence type="ECO:0000256" key="1">
    <source>
        <dbReference type="SAM" id="MobiDB-lite"/>
    </source>
</evidence>
<comment type="caution">
    <text evidence="2">The sequence shown here is derived from an EMBL/GenBank/DDBJ whole genome shotgun (WGS) entry which is preliminary data.</text>
</comment>
<feature type="compositionally biased region" description="Basic and acidic residues" evidence="1">
    <location>
        <begin position="30"/>
        <end position="39"/>
    </location>
</feature>
<protein>
    <submittedName>
        <fullName evidence="2">Uncharacterized protein</fullName>
    </submittedName>
</protein>
<accession>A0A2P4XLS6</accession>
<dbReference type="EMBL" id="NCKW01009598">
    <property type="protein sequence ID" value="POM66512.1"/>
    <property type="molecule type" value="Genomic_DNA"/>
</dbReference>
<proteinExistence type="predicted"/>
<dbReference type="AlphaFoldDB" id="A0A2P4XLS6"/>
<evidence type="ECO:0000313" key="2">
    <source>
        <dbReference type="EMBL" id="POM66512.1"/>
    </source>
</evidence>
<evidence type="ECO:0000313" key="3">
    <source>
        <dbReference type="Proteomes" id="UP000237271"/>
    </source>
</evidence>
<dbReference type="Proteomes" id="UP000237271">
    <property type="component" value="Unassembled WGS sequence"/>
</dbReference>
<name>A0A2P4XLS6_9STRA</name>
<sequence length="68" mass="7932">MATHPTSYVGRLKRTEEDQEWATSSLQTEVEFRGRHQQELSKPTKRNAGWHPRGSQEEYAGAARYELR</sequence>